<dbReference type="EMBL" id="AXCY01000032">
    <property type="protein sequence ID" value="KGM11047.1"/>
    <property type="molecule type" value="Genomic_DNA"/>
</dbReference>
<dbReference type="PANTHER" id="PTHR46832">
    <property type="entry name" value="5'-METHYLTHIOADENOSINE/S-ADENOSYLHOMOCYSTEINE NUCLEOSIDASE"/>
    <property type="match status" value="1"/>
</dbReference>
<evidence type="ECO:0000313" key="8">
    <source>
        <dbReference type="Proteomes" id="UP000029839"/>
    </source>
</evidence>
<dbReference type="InterPro" id="IPR035994">
    <property type="entry name" value="Nucleoside_phosphorylase_sf"/>
</dbReference>
<name>A0A0A0BTL0_9CELL</name>
<evidence type="ECO:0000313" key="7">
    <source>
        <dbReference type="EMBL" id="KGM11047.1"/>
    </source>
</evidence>
<dbReference type="GO" id="GO:0019509">
    <property type="term" value="P:L-methionine salvage from methylthioadenosine"/>
    <property type="evidence" value="ECO:0007669"/>
    <property type="project" value="UniProtKB-UniPathway"/>
</dbReference>
<reference evidence="7 8" key="2">
    <citation type="journal article" date="2015" name="Stand. Genomic Sci.">
        <title>Draft genome sequence of Cellulomonas carbonis T26(T) and comparative analysis of six Cellulomonas genomes.</title>
        <authorList>
            <person name="Zhuang W."/>
            <person name="Zhang S."/>
            <person name="Xia X."/>
            <person name="Wang G."/>
        </authorList>
    </citation>
    <scope>NUCLEOTIDE SEQUENCE [LARGE SCALE GENOMIC DNA]</scope>
    <source>
        <strain evidence="7 8">T26</strain>
    </source>
</reference>
<evidence type="ECO:0000256" key="3">
    <source>
        <dbReference type="ARBA" id="ARBA00022605"/>
    </source>
</evidence>
<evidence type="ECO:0000259" key="6">
    <source>
        <dbReference type="Pfam" id="PF01048"/>
    </source>
</evidence>
<proteinExistence type="predicted"/>
<keyword evidence="8" id="KW-1185">Reference proteome</keyword>
<comment type="pathway">
    <text evidence="1">Amino-acid biosynthesis; L-methionine biosynthesis via salvage pathway; S-methyl-5-thio-alpha-D-ribose 1-phosphate from S-methyl-5'-thioadenosine (hydrolase route): step 1/2.</text>
</comment>
<dbReference type="EC" id="3.2.2.9" evidence="2"/>
<dbReference type="UniPathway" id="UPA00904">
    <property type="reaction ID" value="UER00871"/>
</dbReference>
<dbReference type="GO" id="GO:0008782">
    <property type="term" value="F:adenosylhomocysteine nucleosidase activity"/>
    <property type="evidence" value="ECO:0007669"/>
    <property type="project" value="UniProtKB-EC"/>
</dbReference>
<keyword evidence="4" id="KW-0378">Hydrolase</keyword>
<organism evidence="7 8">
    <name type="scientific">Cellulomonas carbonis T26</name>
    <dbReference type="NCBI Taxonomy" id="947969"/>
    <lineage>
        <taxon>Bacteria</taxon>
        <taxon>Bacillati</taxon>
        <taxon>Actinomycetota</taxon>
        <taxon>Actinomycetes</taxon>
        <taxon>Micrococcales</taxon>
        <taxon>Cellulomonadaceae</taxon>
        <taxon>Cellulomonas</taxon>
    </lineage>
</organism>
<accession>A0A0A0BTL0</accession>
<keyword evidence="3" id="KW-0028">Amino-acid biosynthesis</keyword>
<dbReference type="GO" id="GO:0019284">
    <property type="term" value="P:L-methionine salvage from S-adenosylmethionine"/>
    <property type="evidence" value="ECO:0007669"/>
    <property type="project" value="TreeGrafter"/>
</dbReference>
<protein>
    <recommendedName>
        <fullName evidence="2">adenosylhomocysteine nucleosidase</fullName>
        <ecNumber evidence="2">3.2.2.9</ecNumber>
    </recommendedName>
</protein>
<dbReference type="InterPro" id="IPR010049">
    <property type="entry name" value="MTA_SAH_Nsdase"/>
</dbReference>
<dbReference type="NCBIfam" id="TIGR01704">
    <property type="entry name" value="MTA_SAH-Nsdase"/>
    <property type="match status" value="1"/>
</dbReference>
<sequence>MEHRHGSGGPVTVVVLVAMADEAAPFVDRADRVGAPVRVGRALHRDLVLGGRPVRLVETGIGLVNAAGALTGALLGERPEAVVSAGTAGGLAAEVRVGDVVVGVRYRYWGADARAFGYELGQVPGMPAAYDGDARLVEHALGADAGHVVRTGTMLSGDSFIHAGLVDEVRGTFPDALSTDMESTALAHTCFAHEVPFVSVRGVSDLCGPVAGEDFLTHVDDAAERSAAVVLAMLAR</sequence>
<dbReference type="PANTHER" id="PTHR46832:SF1">
    <property type="entry name" value="5'-METHYLTHIOADENOSINE_S-ADENOSYLHOMOCYSTEINE NUCLEOSIDASE"/>
    <property type="match status" value="1"/>
</dbReference>
<dbReference type="CDD" id="cd09008">
    <property type="entry name" value="MTAN"/>
    <property type="match status" value="1"/>
</dbReference>
<keyword evidence="5" id="KW-0486">Methionine biosynthesis</keyword>
<dbReference type="SUPFAM" id="SSF53167">
    <property type="entry name" value="Purine and uridine phosphorylases"/>
    <property type="match status" value="1"/>
</dbReference>
<evidence type="ECO:0000256" key="2">
    <source>
        <dbReference type="ARBA" id="ARBA00011974"/>
    </source>
</evidence>
<dbReference type="InterPro" id="IPR000845">
    <property type="entry name" value="Nucleoside_phosphorylase_d"/>
</dbReference>
<reference evidence="7 8" key="1">
    <citation type="submission" date="2013-08" db="EMBL/GenBank/DDBJ databases">
        <title>Genome sequencing of Cellulomonas carbonis T26.</title>
        <authorList>
            <person name="Chen F."/>
            <person name="Li Y."/>
            <person name="Wang G."/>
        </authorList>
    </citation>
    <scope>NUCLEOTIDE SEQUENCE [LARGE SCALE GENOMIC DNA]</scope>
    <source>
        <strain evidence="7 8">T26</strain>
    </source>
</reference>
<evidence type="ECO:0000256" key="5">
    <source>
        <dbReference type="ARBA" id="ARBA00023167"/>
    </source>
</evidence>
<dbReference type="GO" id="GO:0005829">
    <property type="term" value="C:cytosol"/>
    <property type="evidence" value="ECO:0007669"/>
    <property type="project" value="TreeGrafter"/>
</dbReference>
<feature type="domain" description="Nucleoside phosphorylase" evidence="6">
    <location>
        <begin position="12"/>
        <end position="235"/>
    </location>
</feature>
<dbReference type="AlphaFoldDB" id="A0A0A0BTL0"/>
<dbReference type="GO" id="GO:0008930">
    <property type="term" value="F:methylthioadenosine nucleosidase activity"/>
    <property type="evidence" value="ECO:0007669"/>
    <property type="project" value="InterPro"/>
</dbReference>
<dbReference type="Gene3D" id="3.40.50.1580">
    <property type="entry name" value="Nucleoside phosphorylase domain"/>
    <property type="match status" value="1"/>
</dbReference>
<dbReference type="Proteomes" id="UP000029839">
    <property type="component" value="Unassembled WGS sequence"/>
</dbReference>
<gene>
    <name evidence="7" type="ORF">N868_10610</name>
</gene>
<evidence type="ECO:0000256" key="1">
    <source>
        <dbReference type="ARBA" id="ARBA00004945"/>
    </source>
</evidence>
<dbReference type="Pfam" id="PF01048">
    <property type="entry name" value="PNP_UDP_1"/>
    <property type="match status" value="1"/>
</dbReference>
<dbReference type="GO" id="GO:0009164">
    <property type="term" value="P:nucleoside catabolic process"/>
    <property type="evidence" value="ECO:0007669"/>
    <property type="project" value="InterPro"/>
</dbReference>
<comment type="caution">
    <text evidence="7">The sequence shown here is derived from an EMBL/GenBank/DDBJ whole genome shotgun (WGS) entry which is preliminary data.</text>
</comment>
<evidence type="ECO:0000256" key="4">
    <source>
        <dbReference type="ARBA" id="ARBA00022801"/>
    </source>
</evidence>